<proteinExistence type="predicted"/>
<dbReference type="EMBL" id="JACHXI010000028">
    <property type="protein sequence ID" value="MBB3105207.1"/>
    <property type="molecule type" value="Genomic_DNA"/>
</dbReference>
<evidence type="ECO:0000313" key="1">
    <source>
        <dbReference type="EMBL" id="MBB3105207.1"/>
    </source>
</evidence>
<comment type="caution">
    <text evidence="1">The sequence shown here is derived from an EMBL/GenBank/DDBJ whole genome shotgun (WGS) entry which is preliminary data.</text>
</comment>
<dbReference type="AlphaFoldDB" id="A0A839T6S3"/>
<dbReference type="Proteomes" id="UP000549250">
    <property type="component" value="Unassembled WGS sequence"/>
</dbReference>
<keyword evidence="2" id="KW-1185">Reference proteome</keyword>
<accession>A0A839T6S3</accession>
<reference evidence="1 2" key="1">
    <citation type="submission" date="2020-08" db="EMBL/GenBank/DDBJ databases">
        <title>Genomic Encyclopedia of Type Strains, Phase III (KMG-III): the genomes of soil and plant-associated and newly described type strains.</title>
        <authorList>
            <person name="Whitman W."/>
        </authorList>
    </citation>
    <scope>NUCLEOTIDE SEQUENCE [LARGE SCALE GENOMIC DNA]</scope>
    <source>
        <strain evidence="1 2">CECT 4462</strain>
    </source>
</reference>
<evidence type="ECO:0000313" key="2">
    <source>
        <dbReference type="Proteomes" id="UP000549250"/>
    </source>
</evidence>
<protein>
    <submittedName>
        <fullName evidence="1">Uncharacterized protein</fullName>
    </submittedName>
</protein>
<gene>
    <name evidence="1" type="ORF">FHR87_003642</name>
</gene>
<sequence length="211" mass="20822">MRFLVRSLLGNGLAERVALSVVLVVDHPARLGHGHGQGERGVPLGGDGAFLRGSGGFGAAAFQAASVVGVTGDMPLGIGRGLNLAVGVVGIGGIAGRAVGGGFAFDPGNLFDALDDIEVVDRLLIQLVVYGCGIGAIREGDFIGTTGMFAGNGSALSIVGPGGVTDASFVGDAVQVARITGVFVVEASGLGCRAAPGLGELDQPVFAVVVV</sequence>
<name>A0A839T6S3_AZOMA</name>
<organism evidence="1 2">
    <name type="scientific">Azomonas macrocytogenes</name>
    <name type="common">Azotobacter macrocytogenes</name>
    <dbReference type="NCBI Taxonomy" id="69962"/>
    <lineage>
        <taxon>Bacteria</taxon>
        <taxon>Pseudomonadati</taxon>
        <taxon>Pseudomonadota</taxon>
        <taxon>Gammaproteobacteria</taxon>
        <taxon>Pseudomonadales</taxon>
        <taxon>Pseudomonadaceae</taxon>
        <taxon>Azomonas</taxon>
    </lineage>
</organism>
<dbReference type="RefSeq" id="WP_246336092.1">
    <property type="nucleotide sequence ID" value="NZ_JACHXI010000028.1"/>
</dbReference>